<proteinExistence type="predicted"/>
<evidence type="ECO:0000313" key="1">
    <source>
        <dbReference type="EMBL" id="QQP53954.1"/>
    </source>
</evidence>
<organism evidence="1 2">
    <name type="scientific">Caligus rogercresseyi</name>
    <name type="common">Sea louse</name>
    <dbReference type="NCBI Taxonomy" id="217165"/>
    <lineage>
        <taxon>Eukaryota</taxon>
        <taxon>Metazoa</taxon>
        <taxon>Ecdysozoa</taxon>
        <taxon>Arthropoda</taxon>
        <taxon>Crustacea</taxon>
        <taxon>Multicrustacea</taxon>
        <taxon>Hexanauplia</taxon>
        <taxon>Copepoda</taxon>
        <taxon>Siphonostomatoida</taxon>
        <taxon>Caligidae</taxon>
        <taxon>Caligus</taxon>
    </lineage>
</organism>
<sequence length="212" mass="24660">MMNMGERIIFVLGDKLPTIYDVAISIYNVVSKPNSGGMKNCIQAYVTALINVWIKSFGKKHLITRTPITKKVETIIKHYQNNVYIEATRRKPKHKGEVMLKKSVRQLNREWSRKSISWSKKQKSLINGLFDIGCNMDKLTGDEREFYIDQQATRIGSLSKEIDTEFAIEEQQEEEQRAEATANAKMELQYMMDVEDEVNDERQMKSTRMKIL</sequence>
<gene>
    <name evidence="1" type="ORF">FKW44_006612</name>
</gene>
<protein>
    <submittedName>
        <fullName evidence="1">Uncharacterized protein</fullName>
    </submittedName>
</protein>
<name>A0A7T8KDL4_CALRO</name>
<accession>A0A7T8KDL4</accession>
<evidence type="ECO:0000313" key="2">
    <source>
        <dbReference type="Proteomes" id="UP000595437"/>
    </source>
</evidence>
<dbReference type="EMBL" id="CP045893">
    <property type="protein sequence ID" value="QQP53954.1"/>
    <property type="molecule type" value="Genomic_DNA"/>
</dbReference>
<keyword evidence="2" id="KW-1185">Reference proteome</keyword>
<dbReference type="AlphaFoldDB" id="A0A7T8KDL4"/>
<reference evidence="2" key="1">
    <citation type="submission" date="2021-01" db="EMBL/GenBank/DDBJ databases">
        <title>Caligus Genome Assembly.</title>
        <authorList>
            <person name="Gallardo-Escarate C."/>
        </authorList>
    </citation>
    <scope>NUCLEOTIDE SEQUENCE [LARGE SCALE GENOMIC DNA]</scope>
</reference>
<dbReference type="Proteomes" id="UP000595437">
    <property type="component" value="Chromosome 4"/>
</dbReference>